<sequence length="248" mass="28088">MVRSYVRKTKKGDAYTKEELLQATNAITSKQMTVSIAARLYRIPRTTLYDHINERRGMKSTTKGRNTALSPAVEKSLAQSLTIMEKYGHGFKSNRSGYPGHDWLIGFSSRHKLSLKKSQVVENARKKACDPFIIYSYFDLLWETMIDLGIVNRSDRIWNLDETSFCLDPSKTKTVGPIGQPSTRTTHGSGRDNTSVLMACSADGKKGPPLIIFKGQNIWDRWITQQFEFPDATYAATSNMGGWNERYL</sequence>
<evidence type="ECO:0000313" key="4">
    <source>
        <dbReference type="EMBL" id="KAE9528563.1"/>
    </source>
</evidence>
<dbReference type="GO" id="GO:0005634">
    <property type="term" value="C:nucleus"/>
    <property type="evidence" value="ECO:0007669"/>
    <property type="project" value="UniProtKB-SubCell"/>
</dbReference>
<dbReference type="AlphaFoldDB" id="A0A6G0T993"/>
<keyword evidence="5" id="KW-1185">Reference proteome</keyword>
<feature type="domain" description="HTH psq-type" evidence="3">
    <location>
        <begin position="17"/>
        <end position="58"/>
    </location>
</feature>
<proteinExistence type="predicted"/>
<dbReference type="Pfam" id="PF05225">
    <property type="entry name" value="HTH_psq"/>
    <property type="match status" value="1"/>
</dbReference>
<evidence type="ECO:0000259" key="3">
    <source>
        <dbReference type="Pfam" id="PF05225"/>
    </source>
</evidence>
<name>A0A6G0T993_APHGL</name>
<feature type="compositionally biased region" description="Polar residues" evidence="2">
    <location>
        <begin position="180"/>
        <end position="192"/>
    </location>
</feature>
<dbReference type="Gene3D" id="1.10.10.60">
    <property type="entry name" value="Homeodomain-like"/>
    <property type="match status" value="1"/>
</dbReference>
<organism evidence="4 5">
    <name type="scientific">Aphis glycines</name>
    <name type="common">Soybean aphid</name>
    <dbReference type="NCBI Taxonomy" id="307491"/>
    <lineage>
        <taxon>Eukaryota</taxon>
        <taxon>Metazoa</taxon>
        <taxon>Ecdysozoa</taxon>
        <taxon>Arthropoda</taxon>
        <taxon>Hexapoda</taxon>
        <taxon>Insecta</taxon>
        <taxon>Pterygota</taxon>
        <taxon>Neoptera</taxon>
        <taxon>Paraneoptera</taxon>
        <taxon>Hemiptera</taxon>
        <taxon>Sternorrhyncha</taxon>
        <taxon>Aphidomorpha</taxon>
        <taxon>Aphidoidea</taxon>
        <taxon>Aphididae</taxon>
        <taxon>Aphidini</taxon>
        <taxon>Aphis</taxon>
        <taxon>Aphis</taxon>
    </lineage>
</organism>
<dbReference type="InterPro" id="IPR007889">
    <property type="entry name" value="HTH_Psq"/>
</dbReference>
<evidence type="ECO:0000313" key="5">
    <source>
        <dbReference type="Proteomes" id="UP000475862"/>
    </source>
</evidence>
<dbReference type="GO" id="GO:0003677">
    <property type="term" value="F:DNA binding"/>
    <property type="evidence" value="ECO:0007669"/>
    <property type="project" value="InterPro"/>
</dbReference>
<comment type="subcellular location">
    <subcellularLocation>
        <location evidence="1">Nucleus</location>
    </subcellularLocation>
</comment>
<dbReference type="SUPFAM" id="SSF46689">
    <property type="entry name" value="Homeodomain-like"/>
    <property type="match status" value="1"/>
</dbReference>
<dbReference type="Proteomes" id="UP000475862">
    <property type="component" value="Unassembled WGS sequence"/>
</dbReference>
<dbReference type="EMBL" id="VYZN01000048">
    <property type="protein sequence ID" value="KAE9528563.1"/>
    <property type="molecule type" value="Genomic_DNA"/>
</dbReference>
<feature type="region of interest" description="Disordered" evidence="2">
    <location>
        <begin position="173"/>
        <end position="192"/>
    </location>
</feature>
<reference evidence="4 5" key="1">
    <citation type="submission" date="2019-08" db="EMBL/GenBank/DDBJ databases">
        <title>The genome of the soybean aphid Biotype 1, its phylome, world population structure and adaptation to the North American continent.</title>
        <authorList>
            <person name="Giordano R."/>
            <person name="Donthu R.K."/>
            <person name="Hernandez A.G."/>
            <person name="Wright C.L."/>
            <person name="Zimin A.V."/>
        </authorList>
    </citation>
    <scope>NUCLEOTIDE SEQUENCE [LARGE SCALE GENOMIC DNA]</scope>
    <source>
        <tissue evidence="4">Whole aphids</tissue>
    </source>
</reference>
<dbReference type="PANTHER" id="PTHR19303:SF74">
    <property type="entry name" value="POGO TRANSPOSABLE ELEMENT WITH KRAB DOMAIN"/>
    <property type="match status" value="1"/>
</dbReference>
<evidence type="ECO:0000256" key="1">
    <source>
        <dbReference type="ARBA" id="ARBA00004123"/>
    </source>
</evidence>
<accession>A0A6G0T993</accession>
<dbReference type="InterPro" id="IPR050863">
    <property type="entry name" value="CenT-Element_Derived"/>
</dbReference>
<gene>
    <name evidence="4" type="ORF">AGLY_012138</name>
</gene>
<dbReference type="InterPro" id="IPR009057">
    <property type="entry name" value="Homeodomain-like_sf"/>
</dbReference>
<comment type="caution">
    <text evidence="4">The sequence shown here is derived from an EMBL/GenBank/DDBJ whole genome shotgun (WGS) entry which is preliminary data.</text>
</comment>
<dbReference type="PANTHER" id="PTHR19303">
    <property type="entry name" value="TRANSPOSON"/>
    <property type="match status" value="1"/>
</dbReference>
<evidence type="ECO:0000256" key="2">
    <source>
        <dbReference type="SAM" id="MobiDB-lite"/>
    </source>
</evidence>
<protein>
    <recommendedName>
        <fullName evidence="3">HTH psq-type domain-containing protein</fullName>
    </recommendedName>
</protein>
<dbReference type="OrthoDB" id="6629014at2759"/>